<evidence type="ECO:0000313" key="4">
    <source>
        <dbReference type="Proteomes" id="UP000236449"/>
    </source>
</evidence>
<dbReference type="Gene3D" id="1.10.10.60">
    <property type="entry name" value="Homeodomain-like"/>
    <property type="match status" value="1"/>
</dbReference>
<dbReference type="Proteomes" id="UP000236449">
    <property type="component" value="Unassembled WGS sequence"/>
</dbReference>
<accession>A0A2J8I856</accession>
<evidence type="ECO:0000259" key="2">
    <source>
        <dbReference type="PROSITE" id="PS01124"/>
    </source>
</evidence>
<dbReference type="PANTHER" id="PTHR47894">
    <property type="entry name" value="HTH-TYPE TRANSCRIPTIONAL REGULATOR GADX"/>
    <property type="match status" value="1"/>
</dbReference>
<dbReference type="AlphaFoldDB" id="A0A2J8I856"/>
<dbReference type="PANTHER" id="PTHR47894:SF1">
    <property type="entry name" value="HTH-TYPE TRANSCRIPTIONAL REGULATOR VQSM"/>
    <property type="match status" value="1"/>
</dbReference>
<comment type="caution">
    <text evidence="3">The sequence shown here is derived from an EMBL/GenBank/DDBJ whole genome shotgun (WGS) entry which is preliminary data.</text>
</comment>
<reference evidence="3 4" key="1">
    <citation type="submission" date="2018-01" db="EMBL/GenBank/DDBJ databases">
        <title>Draft genome sequences of six Vibrio diazotrophicus strains isolated from deep-sea sediments of the Baltic Sea.</title>
        <authorList>
            <person name="Castillo D."/>
            <person name="Vandieken V."/>
            <person name="Chiang O."/>
            <person name="Middelboe M."/>
        </authorList>
    </citation>
    <scope>NUCLEOTIDE SEQUENCE [LARGE SCALE GENOMIC DNA]</scope>
    <source>
        <strain evidence="3 4">60.27F</strain>
    </source>
</reference>
<dbReference type="SMART" id="SM00342">
    <property type="entry name" value="HTH_ARAC"/>
    <property type="match status" value="1"/>
</dbReference>
<evidence type="ECO:0000256" key="1">
    <source>
        <dbReference type="ARBA" id="ARBA00023125"/>
    </source>
</evidence>
<keyword evidence="1" id="KW-0238">DNA-binding</keyword>
<dbReference type="PROSITE" id="PS01124">
    <property type="entry name" value="HTH_ARAC_FAMILY_2"/>
    <property type="match status" value="1"/>
</dbReference>
<dbReference type="Pfam" id="PF12625">
    <property type="entry name" value="Arabinose_bd"/>
    <property type="match status" value="1"/>
</dbReference>
<dbReference type="InterPro" id="IPR032687">
    <property type="entry name" value="AraC-type_N"/>
</dbReference>
<sequence length="337" mass="38035">MDMDAPKWKTLNSPFVSPCSGAAQLHDLLCANGEHSDIVLRKTKLFHSDLLKLDKQISPKQYAQLCFNATLSSGCAELAIKLGRQVLPSALGPWASGLIHAPDLGRALDFLISTTYRWSPLIDIQRRIENGKAHYLVYDAYGLLDDSLLKQFVMLSTFEAVRQSCEWLAGKNVCAHWQYTFEGSREKLQWEAFSSLGELALFNQPYSAFSISEMLLATPLNQSCSSIYHATQKKVLHEKSNSTGIVEIVRVKVNDSIQNIPSMEDIARSMSISTATLKRNLKQHNTSYQSIVDDCRAKTTYFLLNNKNMSEKEVAQHLNFYDVSNLRRAMKKWLVFG</sequence>
<dbReference type="GO" id="GO:0005829">
    <property type="term" value="C:cytosol"/>
    <property type="evidence" value="ECO:0007669"/>
    <property type="project" value="TreeGrafter"/>
</dbReference>
<gene>
    <name evidence="3" type="ORF">C1N32_01585</name>
</gene>
<dbReference type="InterPro" id="IPR018060">
    <property type="entry name" value="HTH_AraC"/>
</dbReference>
<name>A0A2J8I856_VIBDI</name>
<organism evidence="3 4">
    <name type="scientific">Vibrio diazotrophicus</name>
    <dbReference type="NCBI Taxonomy" id="685"/>
    <lineage>
        <taxon>Bacteria</taxon>
        <taxon>Pseudomonadati</taxon>
        <taxon>Pseudomonadota</taxon>
        <taxon>Gammaproteobacteria</taxon>
        <taxon>Vibrionales</taxon>
        <taxon>Vibrionaceae</taxon>
        <taxon>Vibrio</taxon>
    </lineage>
</organism>
<evidence type="ECO:0000313" key="3">
    <source>
        <dbReference type="EMBL" id="PNI06725.1"/>
    </source>
</evidence>
<protein>
    <recommendedName>
        <fullName evidence="2">HTH araC/xylS-type domain-containing protein</fullName>
    </recommendedName>
</protein>
<dbReference type="OrthoDB" id="6396588at2"/>
<dbReference type="GO" id="GO:0000976">
    <property type="term" value="F:transcription cis-regulatory region binding"/>
    <property type="evidence" value="ECO:0007669"/>
    <property type="project" value="TreeGrafter"/>
</dbReference>
<feature type="domain" description="HTH araC/xylS-type" evidence="2">
    <location>
        <begin position="247"/>
        <end position="337"/>
    </location>
</feature>
<dbReference type="EMBL" id="POSK01000001">
    <property type="protein sequence ID" value="PNI06725.1"/>
    <property type="molecule type" value="Genomic_DNA"/>
</dbReference>
<dbReference type="GO" id="GO:0003700">
    <property type="term" value="F:DNA-binding transcription factor activity"/>
    <property type="evidence" value="ECO:0007669"/>
    <property type="project" value="InterPro"/>
</dbReference>
<proteinExistence type="predicted"/>